<evidence type="ECO:0000259" key="2">
    <source>
        <dbReference type="Pfam" id="PF02120"/>
    </source>
</evidence>
<organism evidence="3 4">
    <name type="scientific">Salibaculum griseiflavum</name>
    <dbReference type="NCBI Taxonomy" id="1914409"/>
    <lineage>
        <taxon>Bacteria</taxon>
        <taxon>Pseudomonadati</taxon>
        <taxon>Pseudomonadota</taxon>
        <taxon>Alphaproteobacteria</taxon>
        <taxon>Rhodobacterales</taxon>
        <taxon>Roseobacteraceae</taxon>
        <taxon>Salibaculum</taxon>
    </lineage>
</organism>
<comment type="caution">
    <text evidence="3">The sequence shown here is derived from an EMBL/GenBank/DDBJ whole genome shotgun (WGS) entry which is preliminary data.</text>
</comment>
<name>A0A2V1P5J7_9RHOB</name>
<dbReference type="InterPro" id="IPR038610">
    <property type="entry name" value="FliK-like_C_sf"/>
</dbReference>
<protein>
    <recommendedName>
        <fullName evidence="2">Flagellar hook-length control protein-like C-terminal domain-containing protein</fullName>
    </recommendedName>
</protein>
<dbReference type="AlphaFoldDB" id="A0A2V1P5J7"/>
<sequence>MIPVETHSVSPARPKLAAGHTKEMPGQPDAFGDVLKSEAMRDQDPLPETTGQLPVPESMDEQSGGAGPFAAAEDGGEEMVPATDSETRSEPMPEIARAHRETVERPEFAPVPVESKPVGTGRHSVEWPEGRGHAMRPDQNGGTVGAGSHAGAMSGRMEPQLESNAGPAGMPVDRLARLVDPAPLVSATSVHSPSERPSSVPILAKTTPWSVAEQLEARRSGRPLDVPDLSRVPEITPKSPDVTAGMNRQAASSAIISGIGVGAVPGATTAPFPFAAAMPGPDFGSTGDGSLSLLGDAVPVSGGDRAATGASAAAMAGTITRATPAQIAHQIAVGVSVAQGGQTELRLNPEELGRVRLSLSGSEGGLVVAIAAERPETADLLRRHIDSLAREFEALGYADVDFRFEGESQQDRGHETARGGFVPRSDLPDDTDMPQVAEGLALGAGLDLKL</sequence>
<feature type="compositionally biased region" description="Basic and acidic residues" evidence="1">
    <location>
        <begin position="406"/>
        <end position="417"/>
    </location>
</feature>
<feature type="compositionally biased region" description="Basic and acidic residues" evidence="1">
    <location>
        <begin position="85"/>
        <end position="107"/>
    </location>
</feature>
<feature type="domain" description="Flagellar hook-length control protein-like C-terminal" evidence="2">
    <location>
        <begin position="340"/>
        <end position="411"/>
    </location>
</feature>
<dbReference type="InterPro" id="IPR021136">
    <property type="entry name" value="Flagellar_hook_control-like_C"/>
</dbReference>
<dbReference type="Gene3D" id="3.30.750.140">
    <property type="match status" value="1"/>
</dbReference>
<reference evidence="4" key="1">
    <citation type="submission" date="2018-05" db="EMBL/GenBank/DDBJ databases">
        <authorList>
            <person name="Du Z."/>
            <person name="Wang X."/>
        </authorList>
    </citation>
    <scope>NUCLEOTIDE SEQUENCE [LARGE SCALE GENOMIC DNA]</scope>
    <source>
        <strain evidence="4">WDS4C29</strain>
    </source>
</reference>
<gene>
    <name evidence="3" type="ORF">DFK10_08725</name>
</gene>
<evidence type="ECO:0000313" key="3">
    <source>
        <dbReference type="EMBL" id="PWG17114.1"/>
    </source>
</evidence>
<dbReference type="Proteomes" id="UP000245293">
    <property type="component" value="Unassembled WGS sequence"/>
</dbReference>
<dbReference type="EMBL" id="QETF01000007">
    <property type="protein sequence ID" value="PWG17114.1"/>
    <property type="molecule type" value="Genomic_DNA"/>
</dbReference>
<dbReference type="Pfam" id="PF02120">
    <property type="entry name" value="Flg_hook"/>
    <property type="match status" value="1"/>
</dbReference>
<dbReference type="CDD" id="cd17470">
    <property type="entry name" value="T3SS_Flik_C"/>
    <property type="match status" value="1"/>
</dbReference>
<dbReference type="OrthoDB" id="7203912at2"/>
<accession>A0A2V1P5J7</accession>
<evidence type="ECO:0000313" key="4">
    <source>
        <dbReference type="Proteomes" id="UP000245293"/>
    </source>
</evidence>
<feature type="compositionally biased region" description="Basic and acidic residues" evidence="1">
    <location>
        <begin position="35"/>
        <end position="44"/>
    </location>
</feature>
<feature type="compositionally biased region" description="Basic and acidic residues" evidence="1">
    <location>
        <begin position="123"/>
        <end position="136"/>
    </location>
</feature>
<evidence type="ECO:0000256" key="1">
    <source>
        <dbReference type="SAM" id="MobiDB-lite"/>
    </source>
</evidence>
<keyword evidence="4" id="KW-1185">Reference proteome</keyword>
<feature type="region of interest" description="Disordered" evidence="1">
    <location>
        <begin position="1"/>
        <end position="154"/>
    </location>
</feature>
<feature type="region of interest" description="Disordered" evidence="1">
    <location>
        <begin position="406"/>
        <end position="434"/>
    </location>
</feature>
<proteinExistence type="predicted"/>
<feature type="region of interest" description="Disordered" evidence="1">
    <location>
        <begin position="223"/>
        <end position="245"/>
    </location>
</feature>